<dbReference type="SMART" id="SM00320">
    <property type="entry name" value="WD40"/>
    <property type="match status" value="5"/>
</dbReference>
<evidence type="ECO:0000256" key="7">
    <source>
        <dbReference type="ARBA" id="ARBA00023273"/>
    </source>
</evidence>
<dbReference type="Pfam" id="PF00400">
    <property type="entry name" value="WD40"/>
    <property type="match status" value="1"/>
</dbReference>
<dbReference type="InterPro" id="IPR001680">
    <property type="entry name" value="WD40_rpt"/>
</dbReference>
<feature type="coiled-coil region" evidence="9">
    <location>
        <begin position="1671"/>
        <end position="1698"/>
    </location>
</feature>
<dbReference type="KEGG" id="clec:106665503"/>
<feature type="compositionally biased region" description="Acidic residues" evidence="10">
    <location>
        <begin position="1983"/>
        <end position="1992"/>
    </location>
</feature>
<dbReference type="GeneID" id="106665503"/>
<keyword evidence="2" id="KW-0963">Cytoplasm</keyword>
<dbReference type="Proteomes" id="UP000494040">
    <property type="component" value="Unassembled WGS sequence"/>
</dbReference>
<keyword evidence="12" id="KW-1185">Reference proteome</keyword>
<accession>A0A8I6RL34</accession>
<dbReference type="RefSeq" id="XP_014247443.1">
    <property type="nucleotide sequence ID" value="XM_014391957.2"/>
</dbReference>
<protein>
    <recommendedName>
        <fullName evidence="13">Cilia- and flagella-associated protein 44</fullName>
    </recommendedName>
</protein>
<sequence length="2051" mass="237659">MSEMEFTPERDDDDDDAKPGEAILQNESQEGNKSEPSKPSNPKPQTMLDAMQDYDDHYANYDFFSPQRSVSSKSAQSTEGEQEAEELEVMSAGSTSEPLNSSSKTLTPGKKGHLRKDGKKNEFYDEERHLQNLDDFIYKPKVNGKIMQLDSLELQHSYSYDCVNGLNLCVADKKTLLYHCGHIIHMLNPYTKEMSFRRSSGKDGISFIAKNPVSYEIAVAEKGNFPDIVCYTWPDFCIISVLRGGAKHSFAGLDFSACGELMVSQSSEPDYLLTIWKWKEQQVYLSVKANNQRVYKTAFSPLENSILLCCGLNHLKFWKIETTFTGMKIKGAYGKFGPADICDISTFIINKDNKAFSNCPWGNMFFWDGTTVKFEISRREMQPAHDGIITFFHYDPKENHVFTAGMDGKIRVWDYEKMLNAWPPNNKPFQMQPSFEREIIDADGKTACPVQLLPRVGVEDIHHFFLQDKKGGIWMIDLSLSANADPWSKILETHAGPIVGLATSPVGHYLATLGIDGKLLIHNNEKRKIVFSKTFSLKGTALLWLPLEIDPTASVLILGFADGTIRVIVICIKAKEFNVEEKIMEYIHVIQALKPHKRSISCLVSKTKYGHHHVLSGSVDGNVFIYKVLPYYNFCQLMPLGFVKMPGPVTHIELKRAKNVFIFLVSTSVGTVSEVQVPDKILHDTRERDTYQLKIKYKTTFFRSVKGCILRNLVREGIKKRQDEKLEKRKEELAKLLEANPGFAIDQEAFLADTEKYEDLPAIFVPVGNTRINFAKYVDKYIWISPDGYDGGFFYEYKIGETWPNRVLDIPGTDRTTAIQTCISILNNRYLLMGMSNGCIRLVKAHQSDLANLSDYLEIGMHVTTGHRITHLAVSCDNSVAYSCGTDGGIFSYVFNLPIEQKVEKKKLPGIGQLPTFGISGIINPNEPSLEEHKATLREEKKKLMAETIKMEMKEKINELADKYEELIERNKKLPESKRLSKDTFIINHHVDQAIIEKYNQEIDDFKKKHEFEFQKAKVLRNKMYDACIKPIKSFPIYQFGIRTPVSVCTFREVKLTPEFIEAERRTKGYLDDQARRDRTVAKKLKDLAKKIQKKAKKPKKRGVDMLKVIDKAGQKLFESGKISRANLQLLKRITESRRERRNIHEHISELNELKKKNCKKAYFIPNLGGHPGNAEFKLKLNPDYRTPKEHRLTLYEQYWRVIKTRRNLHEIKLEFNSKLRKLRTDKFNILREFQILKGEIDYMSEECRMDDIILPRTPNFNTELEFPEKLFMNTPPHCILDDPLPPIPQEWEEERKDLYGDHNFHEIFEETENMSKYVTYTWLPGVMSYEDHMSLATIFPIHPWRADLIHRRIMRFRERVNTKSINLMNRIDEYDKALKNLSYERIEYEKHIIKRKLELYYLIQELEITRGFSALEVNVKTKLSDMIKIKHITLLQMSVRRKKINENNSVIEKCLAISNTITNQFLEVVKDNKYVKHLTRVFKKKYKPPKKRNDDDDSTSSSSMEEDFDDDAEGDDLQVTIGGAYLFDEKIRPDDCDHEIFEKMFKFRAERHVEEAKINEARSQNQQCTKDLETLRKKLLMVETILAIFNSQMDSFLKCKQDACNKIWKVVILKPSQIQHYNKYSQIFPPLSQCVLVSANTIRRLINKAELLEKETQMFNKGKEKCKDHIVRLRKDIEYMKSQCHDLKNEKKEEMRKKFGMHINMNHLEEVITNWIILEANQNTTVVDRTRNYLKDSSIKKRQNLLLEVKKRQTNQYHELFSIQEERNKITSCILNMQQTQKELQIRNNLKRLDLESYLKQLEKEVVCQMKYKEYLLNQISALKFKQKPHLLSKTEKTLYPAKETTSSISTETAMRNIISDLVRKAIPSVTGTETPTEEYQQYQEEDLEEAFSEESVTIPESREEELSPSQFAIEIIKDAIRGVLPSKPDIEDSGLTDYLKKEYASVDSNPFLRMLPQSQEDLFQSQGEEDEISLEEAVTSENEEVVEENEGQTFIKESPEQEGEQEEATISTYEPESEMQGSFEQAITPYQVEDENSTAPEQSQSDSEN</sequence>
<evidence type="ECO:0000256" key="2">
    <source>
        <dbReference type="ARBA" id="ARBA00022490"/>
    </source>
</evidence>
<dbReference type="EnsemblMetazoa" id="XM_014391957.2">
    <property type="protein sequence ID" value="XP_014247443.1"/>
    <property type="gene ID" value="LOC106665503"/>
</dbReference>
<evidence type="ECO:0000256" key="9">
    <source>
        <dbReference type="SAM" id="Coils"/>
    </source>
</evidence>
<dbReference type="GO" id="GO:0005930">
    <property type="term" value="C:axoneme"/>
    <property type="evidence" value="ECO:0007669"/>
    <property type="project" value="UniProtKB-SubCell"/>
</dbReference>
<evidence type="ECO:0000256" key="3">
    <source>
        <dbReference type="ARBA" id="ARBA00022574"/>
    </source>
</evidence>
<evidence type="ECO:0000256" key="6">
    <source>
        <dbReference type="ARBA" id="ARBA00023212"/>
    </source>
</evidence>
<evidence type="ECO:0000256" key="1">
    <source>
        <dbReference type="ARBA" id="ARBA00004430"/>
    </source>
</evidence>
<evidence type="ECO:0000256" key="8">
    <source>
        <dbReference type="PROSITE-ProRule" id="PRU00221"/>
    </source>
</evidence>
<name>A0A8I6RL34_CIMLE</name>
<feature type="coiled-coil region" evidence="9">
    <location>
        <begin position="930"/>
        <end position="1016"/>
    </location>
</feature>
<organism evidence="11 12">
    <name type="scientific">Cimex lectularius</name>
    <name type="common">Bed bug</name>
    <name type="synonym">Acanthia lectularia</name>
    <dbReference type="NCBI Taxonomy" id="79782"/>
    <lineage>
        <taxon>Eukaryota</taxon>
        <taxon>Metazoa</taxon>
        <taxon>Ecdysozoa</taxon>
        <taxon>Arthropoda</taxon>
        <taxon>Hexapoda</taxon>
        <taxon>Insecta</taxon>
        <taxon>Pterygota</taxon>
        <taxon>Neoptera</taxon>
        <taxon>Paraneoptera</taxon>
        <taxon>Hemiptera</taxon>
        <taxon>Heteroptera</taxon>
        <taxon>Panheteroptera</taxon>
        <taxon>Cimicomorpha</taxon>
        <taxon>Cimicidae</taxon>
        <taxon>Cimex</taxon>
    </lineage>
</organism>
<dbReference type="PROSITE" id="PS50082">
    <property type="entry name" value="WD_REPEATS_2"/>
    <property type="match status" value="1"/>
</dbReference>
<feature type="region of interest" description="Disordered" evidence="10">
    <location>
        <begin position="1966"/>
        <end position="2051"/>
    </location>
</feature>
<feature type="compositionally biased region" description="Polar residues" evidence="10">
    <location>
        <begin position="2039"/>
        <end position="2051"/>
    </location>
</feature>
<reference evidence="11" key="1">
    <citation type="submission" date="2022-01" db="UniProtKB">
        <authorList>
            <consortium name="EnsemblMetazoa"/>
        </authorList>
    </citation>
    <scope>IDENTIFICATION</scope>
</reference>
<feature type="compositionally biased region" description="Acidic residues" evidence="10">
    <location>
        <begin position="1505"/>
        <end position="1516"/>
    </location>
</feature>
<evidence type="ECO:0000313" key="12">
    <source>
        <dbReference type="Proteomes" id="UP000494040"/>
    </source>
</evidence>
<dbReference type="SUPFAM" id="SSF50978">
    <property type="entry name" value="WD40 repeat-like"/>
    <property type="match status" value="2"/>
</dbReference>
<dbReference type="OrthoDB" id="1935234at2759"/>
<evidence type="ECO:0000256" key="10">
    <source>
        <dbReference type="SAM" id="MobiDB-lite"/>
    </source>
</evidence>
<feature type="compositionally biased region" description="Polar residues" evidence="10">
    <location>
        <begin position="92"/>
        <end position="106"/>
    </location>
</feature>
<dbReference type="GO" id="GO:0003341">
    <property type="term" value="P:cilium movement"/>
    <property type="evidence" value="ECO:0007669"/>
    <property type="project" value="UniProtKB-ARBA"/>
</dbReference>
<feature type="compositionally biased region" description="Polar residues" evidence="10">
    <location>
        <begin position="66"/>
        <end position="79"/>
    </location>
</feature>
<comment type="subcellular location">
    <subcellularLocation>
        <location evidence="1">Cytoplasm</location>
        <location evidence="1">Cytoskeleton</location>
        <location evidence="1">Cilium axoneme</location>
    </subcellularLocation>
</comment>
<feature type="compositionally biased region" description="Polar residues" evidence="10">
    <location>
        <begin position="2010"/>
        <end position="2027"/>
    </location>
</feature>
<dbReference type="PANTHER" id="PTHR14885:SF3">
    <property type="entry name" value="CILIA- AND FLAGELLA-ASSOCIATED PROTEIN 44"/>
    <property type="match status" value="1"/>
</dbReference>
<keyword evidence="3 8" id="KW-0853">WD repeat</keyword>
<keyword evidence="4" id="KW-0677">Repeat</keyword>
<feature type="region of interest" description="Disordered" evidence="10">
    <location>
        <begin position="1487"/>
        <end position="1516"/>
    </location>
</feature>
<dbReference type="InterPro" id="IPR036322">
    <property type="entry name" value="WD40_repeat_dom_sf"/>
</dbReference>
<dbReference type="OMA" id="FIMDRVH"/>
<keyword evidence="7" id="KW-0966">Cell projection</keyword>
<keyword evidence="6" id="KW-0206">Cytoskeleton</keyword>
<proteinExistence type="predicted"/>
<evidence type="ECO:0008006" key="13">
    <source>
        <dbReference type="Google" id="ProtNLM"/>
    </source>
</evidence>
<evidence type="ECO:0000256" key="5">
    <source>
        <dbReference type="ARBA" id="ARBA00023054"/>
    </source>
</evidence>
<dbReference type="Gene3D" id="2.130.10.10">
    <property type="entry name" value="YVTN repeat-like/Quinoprotein amine dehydrogenase"/>
    <property type="match status" value="2"/>
</dbReference>
<dbReference type="PROSITE" id="PS50294">
    <property type="entry name" value="WD_REPEATS_REGION"/>
    <property type="match status" value="1"/>
</dbReference>
<evidence type="ECO:0000256" key="4">
    <source>
        <dbReference type="ARBA" id="ARBA00022737"/>
    </source>
</evidence>
<keyword evidence="5 9" id="KW-0175">Coiled coil</keyword>
<dbReference type="PANTHER" id="PTHR14885">
    <property type="entry name" value="CILIA- AND FLAGELLA-ASSOCIATED PROTEIN 43-RELATED"/>
    <property type="match status" value="1"/>
</dbReference>
<feature type="repeat" description="WD" evidence="8">
    <location>
        <begin position="382"/>
        <end position="416"/>
    </location>
</feature>
<dbReference type="InterPro" id="IPR015943">
    <property type="entry name" value="WD40/YVTN_repeat-like_dom_sf"/>
</dbReference>
<evidence type="ECO:0000313" key="11">
    <source>
        <dbReference type="EnsemblMetazoa" id="XP_014247443.1"/>
    </source>
</evidence>
<feature type="region of interest" description="Disordered" evidence="10">
    <location>
        <begin position="1"/>
        <end position="117"/>
    </location>
</feature>